<sequence>MSPMHALDDLQKSLCRLTQKGVAMPIAGIPYWLVMLLLGQLLATPTASLVMILGQAAVFPVGLGISRFLRTPDFFAKDHPLSTLGGYLAATNGLLLPIAVFVHELNPAWTPLFIAVTGGAHFLPFAWLYQSRGYMVLSLGLVLGAVVVAITAHTQAYSAIPVIAITASLIGVTMIRGELRRLFGRG</sequence>
<dbReference type="InterPro" id="IPR053824">
    <property type="entry name" value="DUF7010"/>
</dbReference>
<keyword evidence="1" id="KW-1133">Transmembrane helix</keyword>
<dbReference type="Pfam" id="PF22765">
    <property type="entry name" value="DUF7010"/>
    <property type="match status" value="1"/>
</dbReference>
<feature type="transmembrane region" description="Helical" evidence="1">
    <location>
        <begin position="49"/>
        <end position="69"/>
    </location>
</feature>
<comment type="caution">
    <text evidence="2">The sequence shown here is derived from an EMBL/GenBank/DDBJ whole genome shotgun (WGS) entry which is preliminary data.</text>
</comment>
<dbReference type="EMBL" id="JAFREP010000005">
    <property type="protein sequence ID" value="MBO1318449.1"/>
    <property type="molecule type" value="Genomic_DNA"/>
</dbReference>
<evidence type="ECO:0000256" key="1">
    <source>
        <dbReference type="SAM" id="Phobius"/>
    </source>
</evidence>
<evidence type="ECO:0000313" key="3">
    <source>
        <dbReference type="Proteomes" id="UP000664417"/>
    </source>
</evidence>
<keyword evidence="3" id="KW-1185">Reference proteome</keyword>
<name>A0A8J7U361_9BACT</name>
<feature type="transmembrane region" description="Helical" evidence="1">
    <location>
        <begin position="108"/>
        <end position="127"/>
    </location>
</feature>
<feature type="transmembrane region" description="Helical" evidence="1">
    <location>
        <begin position="158"/>
        <end position="175"/>
    </location>
</feature>
<gene>
    <name evidence="2" type="ORF">J3U88_08275</name>
</gene>
<keyword evidence="1" id="KW-0812">Transmembrane</keyword>
<organism evidence="2 3">
    <name type="scientific">Acanthopleuribacter pedis</name>
    <dbReference type="NCBI Taxonomy" id="442870"/>
    <lineage>
        <taxon>Bacteria</taxon>
        <taxon>Pseudomonadati</taxon>
        <taxon>Acidobacteriota</taxon>
        <taxon>Holophagae</taxon>
        <taxon>Acanthopleuribacterales</taxon>
        <taxon>Acanthopleuribacteraceae</taxon>
        <taxon>Acanthopleuribacter</taxon>
    </lineage>
</organism>
<proteinExistence type="predicted"/>
<evidence type="ECO:0000313" key="2">
    <source>
        <dbReference type="EMBL" id="MBO1318449.1"/>
    </source>
</evidence>
<feature type="transmembrane region" description="Helical" evidence="1">
    <location>
        <begin position="81"/>
        <end position="102"/>
    </location>
</feature>
<accession>A0A8J7U361</accession>
<protein>
    <submittedName>
        <fullName evidence="2">Uncharacterized protein</fullName>
    </submittedName>
</protein>
<feature type="transmembrane region" description="Helical" evidence="1">
    <location>
        <begin position="134"/>
        <end position="152"/>
    </location>
</feature>
<keyword evidence="1" id="KW-0472">Membrane</keyword>
<feature type="transmembrane region" description="Helical" evidence="1">
    <location>
        <begin position="21"/>
        <end position="43"/>
    </location>
</feature>
<reference evidence="2" key="1">
    <citation type="submission" date="2021-03" db="EMBL/GenBank/DDBJ databases">
        <authorList>
            <person name="Wang G."/>
        </authorList>
    </citation>
    <scope>NUCLEOTIDE SEQUENCE</scope>
    <source>
        <strain evidence="2">KCTC 12899</strain>
    </source>
</reference>
<dbReference type="RefSeq" id="WP_207858219.1">
    <property type="nucleotide sequence ID" value="NZ_JAFREP010000005.1"/>
</dbReference>
<dbReference type="AlphaFoldDB" id="A0A8J7U361"/>
<dbReference type="Proteomes" id="UP000664417">
    <property type="component" value="Unassembled WGS sequence"/>
</dbReference>